<sequence length="273" mass="31241">MSDLGSSQEYTSFRSSVSQNKIVVDNDPAKVWTYYDAGPRHIRCPLVCIPPVSGTADVYYKQLLSLSARGYRVLSVEYPVYWSMPDFCEGFRKFLDHLNLDKVHLCGSSLGGFLAQKFAEYTRQCPRVQSLFLCNSFCDTSVFQYTDSCFIFWITPALILKKMIMGNFPKTAKDPEIIRSIDFMVEKLDSLNQRELASRLTLNCTSSYVEPQKVNTIPVTIMDVFDEYALSQRVKEDLYKCYPNAKLAHLKGGGNFPYLSRSDEVNLHLRNKM</sequence>
<dbReference type="PANTHER" id="PTHR15913:SF0">
    <property type="entry name" value="MASPARDIN"/>
    <property type="match status" value="1"/>
</dbReference>
<evidence type="ECO:0000313" key="7">
    <source>
        <dbReference type="Proteomes" id="UP000014500"/>
    </source>
</evidence>
<evidence type="ECO:0000256" key="2">
    <source>
        <dbReference type="ARBA" id="ARBA00008645"/>
    </source>
</evidence>
<dbReference type="SUPFAM" id="SSF53474">
    <property type="entry name" value="alpha/beta-Hydrolases"/>
    <property type="match status" value="1"/>
</dbReference>
<protein>
    <recommendedName>
        <fullName evidence="3">Maspardin</fullName>
    </recommendedName>
</protein>
<reference evidence="7" key="1">
    <citation type="submission" date="2011-05" db="EMBL/GenBank/DDBJ databases">
        <authorList>
            <person name="Richards S.R."/>
            <person name="Qu J."/>
            <person name="Jiang H."/>
            <person name="Jhangiani S.N."/>
            <person name="Agravi P."/>
            <person name="Goodspeed R."/>
            <person name="Gross S."/>
            <person name="Mandapat C."/>
            <person name="Jackson L."/>
            <person name="Mathew T."/>
            <person name="Pu L."/>
            <person name="Thornton R."/>
            <person name="Saada N."/>
            <person name="Wilczek-Boney K.B."/>
            <person name="Lee S."/>
            <person name="Kovar C."/>
            <person name="Wu Y."/>
            <person name="Scherer S.E."/>
            <person name="Worley K.C."/>
            <person name="Muzny D.M."/>
            <person name="Gibbs R."/>
        </authorList>
    </citation>
    <scope>NUCLEOTIDE SEQUENCE</scope>
    <source>
        <strain evidence="7">Brora</strain>
    </source>
</reference>
<comment type="subcellular location">
    <subcellularLocation>
        <location evidence="1">Cytoplasm</location>
    </subcellularLocation>
</comment>
<proteinExistence type="inferred from homology"/>
<dbReference type="HOGENOM" id="CLU_052260_0_0_1"/>
<dbReference type="Pfam" id="PF00561">
    <property type="entry name" value="Abhydrolase_1"/>
    <property type="match status" value="1"/>
</dbReference>
<dbReference type="AlphaFoldDB" id="T1JNR9"/>
<keyword evidence="4" id="KW-0963">Cytoplasm</keyword>
<dbReference type="Proteomes" id="UP000014500">
    <property type="component" value="Unassembled WGS sequence"/>
</dbReference>
<keyword evidence="7" id="KW-1185">Reference proteome</keyword>
<dbReference type="GO" id="GO:0005737">
    <property type="term" value="C:cytoplasm"/>
    <property type="evidence" value="ECO:0007669"/>
    <property type="project" value="UniProtKB-SubCell"/>
</dbReference>
<evidence type="ECO:0000259" key="5">
    <source>
        <dbReference type="Pfam" id="PF00561"/>
    </source>
</evidence>
<name>T1JNR9_STRMM</name>
<dbReference type="eggNOG" id="ENOG502QPSD">
    <property type="taxonomic scope" value="Eukaryota"/>
</dbReference>
<dbReference type="EnsemblMetazoa" id="SMAR015498-RA">
    <property type="protein sequence ID" value="SMAR015498-PA"/>
    <property type="gene ID" value="SMAR015498"/>
</dbReference>
<dbReference type="OMA" id="CYVQPQK"/>
<reference evidence="6" key="2">
    <citation type="submission" date="2015-02" db="UniProtKB">
        <authorList>
            <consortium name="EnsemblMetazoa"/>
        </authorList>
    </citation>
    <scope>IDENTIFICATION</scope>
</reference>
<dbReference type="PANTHER" id="PTHR15913">
    <property type="entry name" value="ACID CLUSTER PROTEIN 33"/>
    <property type="match status" value="1"/>
</dbReference>
<evidence type="ECO:0000256" key="4">
    <source>
        <dbReference type="ARBA" id="ARBA00022490"/>
    </source>
</evidence>
<dbReference type="EMBL" id="AFFK01014481">
    <property type="status" value="NOT_ANNOTATED_CDS"/>
    <property type="molecule type" value="Genomic_DNA"/>
</dbReference>
<dbReference type="InterPro" id="IPR029058">
    <property type="entry name" value="AB_hydrolase_fold"/>
</dbReference>
<dbReference type="ESTHER" id="strmm-t1jnr9">
    <property type="family name" value="Maspardin-ACP33-SPG21_like"/>
</dbReference>
<dbReference type="PhylomeDB" id="T1JNR9"/>
<evidence type="ECO:0000313" key="6">
    <source>
        <dbReference type="EnsemblMetazoa" id="SMAR015498-PA"/>
    </source>
</evidence>
<evidence type="ECO:0000256" key="1">
    <source>
        <dbReference type="ARBA" id="ARBA00004496"/>
    </source>
</evidence>
<dbReference type="STRING" id="126957.T1JNR9"/>
<organism evidence="6 7">
    <name type="scientific">Strigamia maritima</name>
    <name type="common">European centipede</name>
    <name type="synonym">Geophilus maritimus</name>
    <dbReference type="NCBI Taxonomy" id="126957"/>
    <lineage>
        <taxon>Eukaryota</taxon>
        <taxon>Metazoa</taxon>
        <taxon>Ecdysozoa</taxon>
        <taxon>Arthropoda</taxon>
        <taxon>Myriapoda</taxon>
        <taxon>Chilopoda</taxon>
        <taxon>Pleurostigmophora</taxon>
        <taxon>Geophilomorpha</taxon>
        <taxon>Linotaeniidae</taxon>
        <taxon>Strigamia</taxon>
    </lineage>
</organism>
<dbReference type="InterPro" id="IPR026151">
    <property type="entry name" value="Maspardin"/>
</dbReference>
<evidence type="ECO:0000256" key="3">
    <source>
        <dbReference type="ARBA" id="ARBA00020148"/>
    </source>
</evidence>
<dbReference type="Gene3D" id="3.40.50.1820">
    <property type="entry name" value="alpha/beta hydrolase"/>
    <property type="match status" value="1"/>
</dbReference>
<comment type="similarity">
    <text evidence="2">Belongs to the AB hydrolase superfamily.</text>
</comment>
<dbReference type="InterPro" id="IPR000073">
    <property type="entry name" value="AB_hydrolase_1"/>
</dbReference>
<feature type="domain" description="AB hydrolase-1" evidence="5">
    <location>
        <begin position="83"/>
        <end position="141"/>
    </location>
</feature>
<accession>T1JNR9</accession>